<sequence>KKNRRKRKRRRRALETWIELHDNRLSKLTERRALQKHLEQKKWHVYHGFPFVLAEIEWQVSSRHAHRFDGSIFTSDLVQVLACDIHRGFILSFIQHCGIYVGYFDSKSSVERKGSESHSRKGICMPLLEFEECQNNKYLVECKYITHHNNPRIIVALFDIKAQLLEIIHLKINQQDFFINCIFQNAQLEQFTTV</sequence>
<gene>
    <name evidence="1" type="ORF">RFI_16928</name>
</gene>
<organism evidence="1 2">
    <name type="scientific">Reticulomyxa filosa</name>
    <dbReference type="NCBI Taxonomy" id="46433"/>
    <lineage>
        <taxon>Eukaryota</taxon>
        <taxon>Sar</taxon>
        <taxon>Rhizaria</taxon>
        <taxon>Retaria</taxon>
        <taxon>Foraminifera</taxon>
        <taxon>Monothalamids</taxon>
        <taxon>Reticulomyxidae</taxon>
        <taxon>Reticulomyxa</taxon>
    </lineage>
</organism>
<protein>
    <submittedName>
        <fullName evidence="1">Uncharacterized protein</fullName>
    </submittedName>
</protein>
<accession>X6N3F8</accession>
<proteinExistence type="predicted"/>
<name>X6N3F8_RETFI</name>
<comment type="caution">
    <text evidence="1">The sequence shown here is derived from an EMBL/GenBank/DDBJ whole genome shotgun (WGS) entry which is preliminary data.</text>
</comment>
<dbReference type="AlphaFoldDB" id="X6N3F8"/>
<dbReference type="Proteomes" id="UP000023152">
    <property type="component" value="Unassembled WGS sequence"/>
</dbReference>
<feature type="non-terminal residue" evidence="1">
    <location>
        <position position="1"/>
    </location>
</feature>
<reference evidence="1 2" key="1">
    <citation type="journal article" date="2013" name="Curr. Biol.">
        <title>The Genome of the Foraminiferan Reticulomyxa filosa.</title>
        <authorList>
            <person name="Glockner G."/>
            <person name="Hulsmann N."/>
            <person name="Schleicher M."/>
            <person name="Noegel A.A."/>
            <person name="Eichinger L."/>
            <person name="Gallinger C."/>
            <person name="Pawlowski J."/>
            <person name="Sierra R."/>
            <person name="Euteneuer U."/>
            <person name="Pillet L."/>
            <person name="Moustafa A."/>
            <person name="Platzer M."/>
            <person name="Groth M."/>
            <person name="Szafranski K."/>
            <person name="Schliwa M."/>
        </authorList>
    </citation>
    <scope>NUCLEOTIDE SEQUENCE [LARGE SCALE GENOMIC DNA]</scope>
</reference>
<dbReference type="EMBL" id="ASPP01012759">
    <property type="protein sequence ID" value="ETO20289.1"/>
    <property type="molecule type" value="Genomic_DNA"/>
</dbReference>
<keyword evidence="2" id="KW-1185">Reference proteome</keyword>
<evidence type="ECO:0000313" key="1">
    <source>
        <dbReference type="EMBL" id="ETO20289.1"/>
    </source>
</evidence>
<evidence type="ECO:0000313" key="2">
    <source>
        <dbReference type="Proteomes" id="UP000023152"/>
    </source>
</evidence>
<feature type="non-terminal residue" evidence="1">
    <location>
        <position position="194"/>
    </location>
</feature>